<protein>
    <recommendedName>
        <fullName evidence="1">F-box domain-containing protein</fullName>
    </recommendedName>
</protein>
<feature type="domain" description="F-box" evidence="1">
    <location>
        <begin position="1"/>
        <end position="46"/>
    </location>
</feature>
<dbReference type="SUPFAM" id="SSF52047">
    <property type="entry name" value="RNI-like"/>
    <property type="match status" value="2"/>
</dbReference>
<proteinExistence type="predicted"/>
<dbReference type="InterPro" id="IPR032675">
    <property type="entry name" value="LRR_dom_sf"/>
</dbReference>
<dbReference type="Proteomes" id="UP000605846">
    <property type="component" value="Unassembled WGS sequence"/>
</dbReference>
<name>A0A8H7BT74_9FUNG</name>
<dbReference type="EMBL" id="JABAYA010000020">
    <property type="protein sequence ID" value="KAF7729999.1"/>
    <property type="molecule type" value="Genomic_DNA"/>
</dbReference>
<evidence type="ECO:0000313" key="3">
    <source>
        <dbReference type="Proteomes" id="UP000605846"/>
    </source>
</evidence>
<reference evidence="2" key="1">
    <citation type="submission" date="2020-01" db="EMBL/GenBank/DDBJ databases">
        <title>Genome Sequencing of Three Apophysomyces-Like Fungal Strains Confirms a Novel Fungal Genus in the Mucoromycota with divergent Burkholderia-like Endosymbiotic Bacteria.</title>
        <authorList>
            <person name="Stajich J.E."/>
            <person name="Macias A.M."/>
            <person name="Carter-House D."/>
            <person name="Lovett B."/>
            <person name="Kasson L.R."/>
            <person name="Berry K."/>
            <person name="Grigoriev I."/>
            <person name="Chang Y."/>
            <person name="Spatafora J."/>
            <person name="Kasson M.T."/>
        </authorList>
    </citation>
    <scope>NUCLEOTIDE SEQUENCE</scope>
    <source>
        <strain evidence="2">NRRL A-21654</strain>
    </source>
</reference>
<dbReference type="PANTHER" id="PTHR13318">
    <property type="entry name" value="PARTNER OF PAIRED, ISOFORM B-RELATED"/>
    <property type="match status" value="1"/>
</dbReference>
<sequence length="565" mass="65918">MSTLLSLPFEVAQLIYDSLSYTDRYTLLCVCKDWHHLFHGRFYRSVTISNRNKLRRFIQSIPGLGHHIRELTLRANKMTTKEIGMLQSYGSSIEALHLDWRIWTYWHTLDKTEEGIPRLMIPFLQSFTRLTQLTLDTAWFRNVSLIDIFAHMPRVNDLTLSDIRKTITTAYVESIHKCLPSLHRLVLHGLKAAPGILRESYTPAIHLQTFRLDCFHSSYHPLWLIYFAHKYPSLQHLSFQHILEDKERHEVKRRRQHQEQQCETAFALFARHCRNLKSLGWHAIVPPDVRLFRALADIGTSLDHLSFHQVHDACHHSSKKKEQAEVRDTTWLDIPSLSLSFWTPSLKDFRKLRHLTLRAVTANQDRVDLGTILSSCRQLESLAVDNWDIASSARTMANHPLIRFSAQHCLLADTTIDNLAKTCLNMIHLKLFDCTVSGQNVVSLRLPQHALQSIDIQHLKTSVTQKRIKVFALANEVGRRWYYMTRFKTRQDSQQRMWDEATELTCLDIHTATWVEASYKSPATIPVRTKTIQRKLLRDVLCGYLHLECRSVRLLLVNNRRVCLE</sequence>
<evidence type="ECO:0000259" key="1">
    <source>
        <dbReference type="PROSITE" id="PS50181"/>
    </source>
</evidence>
<dbReference type="Gene3D" id="3.80.10.10">
    <property type="entry name" value="Ribonuclease Inhibitor"/>
    <property type="match status" value="1"/>
</dbReference>
<gene>
    <name evidence="2" type="ORF">EC973_003412</name>
</gene>
<dbReference type="GO" id="GO:0031146">
    <property type="term" value="P:SCF-dependent proteasomal ubiquitin-dependent protein catabolic process"/>
    <property type="evidence" value="ECO:0007669"/>
    <property type="project" value="TreeGrafter"/>
</dbReference>
<dbReference type="GO" id="GO:0019005">
    <property type="term" value="C:SCF ubiquitin ligase complex"/>
    <property type="evidence" value="ECO:0007669"/>
    <property type="project" value="TreeGrafter"/>
</dbReference>
<dbReference type="InterPro" id="IPR001810">
    <property type="entry name" value="F-box_dom"/>
</dbReference>
<dbReference type="AlphaFoldDB" id="A0A8H7BT74"/>
<accession>A0A8H7BT74</accession>
<organism evidence="2 3">
    <name type="scientific">Apophysomyces ossiformis</name>
    <dbReference type="NCBI Taxonomy" id="679940"/>
    <lineage>
        <taxon>Eukaryota</taxon>
        <taxon>Fungi</taxon>
        <taxon>Fungi incertae sedis</taxon>
        <taxon>Mucoromycota</taxon>
        <taxon>Mucoromycotina</taxon>
        <taxon>Mucoromycetes</taxon>
        <taxon>Mucorales</taxon>
        <taxon>Mucorineae</taxon>
        <taxon>Mucoraceae</taxon>
        <taxon>Apophysomyces</taxon>
    </lineage>
</organism>
<comment type="caution">
    <text evidence="2">The sequence shown here is derived from an EMBL/GenBank/DDBJ whole genome shotgun (WGS) entry which is preliminary data.</text>
</comment>
<dbReference type="PROSITE" id="PS50181">
    <property type="entry name" value="FBOX"/>
    <property type="match status" value="1"/>
</dbReference>
<evidence type="ECO:0000313" key="2">
    <source>
        <dbReference type="EMBL" id="KAF7729999.1"/>
    </source>
</evidence>
<dbReference type="SUPFAM" id="SSF81383">
    <property type="entry name" value="F-box domain"/>
    <property type="match status" value="1"/>
</dbReference>
<dbReference type="OrthoDB" id="2242133at2759"/>
<dbReference type="Pfam" id="PF12937">
    <property type="entry name" value="F-box-like"/>
    <property type="match status" value="1"/>
</dbReference>
<keyword evidence="3" id="KW-1185">Reference proteome</keyword>
<dbReference type="CDD" id="cd09917">
    <property type="entry name" value="F-box_SF"/>
    <property type="match status" value="1"/>
</dbReference>
<dbReference type="InterPro" id="IPR036047">
    <property type="entry name" value="F-box-like_dom_sf"/>
</dbReference>